<comment type="caution">
    <text evidence="1">The sequence shown here is derived from an EMBL/GenBank/DDBJ whole genome shotgun (WGS) entry which is preliminary data.</text>
</comment>
<gene>
    <name evidence="1" type="ORF">DM860_009492</name>
</gene>
<dbReference type="AlphaFoldDB" id="A0A328DLV0"/>
<name>A0A328DLV0_9ASTE</name>
<dbReference type="Proteomes" id="UP000249390">
    <property type="component" value="Unassembled WGS sequence"/>
</dbReference>
<dbReference type="EMBL" id="NQVE01000129">
    <property type="protein sequence ID" value="RAL45628.1"/>
    <property type="molecule type" value="Genomic_DNA"/>
</dbReference>
<keyword evidence="2" id="KW-1185">Reference proteome</keyword>
<accession>A0A328DLV0</accession>
<evidence type="ECO:0000313" key="1">
    <source>
        <dbReference type="EMBL" id="RAL45628.1"/>
    </source>
</evidence>
<dbReference type="PANTHER" id="PTHR48221">
    <property type="entry name" value="ACYL-COA SYNTHETASE FAMILY PROTEIN"/>
    <property type="match status" value="1"/>
</dbReference>
<reference evidence="1 2" key="1">
    <citation type="submission" date="2018-06" db="EMBL/GenBank/DDBJ databases">
        <title>The Genome of Cuscuta australis (Dodder) Provides Insight into the Evolution of Plant Parasitism.</title>
        <authorList>
            <person name="Liu H."/>
        </authorList>
    </citation>
    <scope>NUCLEOTIDE SEQUENCE [LARGE SCALE GENOMIC DNA]</scope>
    <source>
        <strain evidence="2">cv. Yunnan</strain>
        <tissue evidence="1">Vines</tissue>
    </source>
</reference>
<sequence length="681" mass="77096">MSKLPEISSLLAALASNLERTAGEEDRNLDDAIRKLNLSLNLSETNPRAQVLDTALSLMCITAPQVFDSMIEFTVRTIVTVLSSSAEVQVVEWDNKESLQVSGSSFGLDCFGTFEAFADILPKLEAFRGDLSPSLLYAVVRSAAFAPNCHHSEKITEMKPRGGRNSAFAKVLRHSPRDCNLKSGEIPLRLLWWLLDPMLLKNDICQILQETTSRPFLCLEKEFYEKTDWHSILICLVLSPTMFMQTRALLHNWFLLTGLASFLELHSEIVLRVLDVGCRPMWWGVPKEIALTLPFSHAYFPCESRLLRILSGPLSWKKISHLVCEVIKPNCAANQLNFTSNQAAKASRVDHNSCWAMTINFPSWFSFASLLLFLDGSSIDRCYLKCVPWLNNSDQPCDAELPYSSVAARFIAWVLNPIGDSCQDLLVECLTGLLHVKTLKLCGFGRGIAATGRNTKEIWRSLSDKKGNINFSNFDSQTLLLWLKEVDDIHIRYSRKVNEHYESADHSQGIGCQKNSLYRKMPLGILLCYSDSIGEAESELLLHYAATGTFHNLFKPQVEQKRMKHSLEFALTDKYTRKEAVSGANIAFNLTDTIESMSALMFETEEDGLKFLSQVKGKIVKYLLNCVKRLLQLRVVDDYMHLSDLYHRMVRWKHQGQDICSRFKDWDDAIDAVKCASSPQF</sequence>
<evidence type="ECO:0000313" key="2">
    <source>
        <dbReference type="Proteomes" id="UP000249390"/>
    </source>
</evidence>
<organism evidence="1 2">
    <name type="scientific">Cuscuta australis</name>
    <dbReference type="NCBI Taxonomy" id="267555"/>
    <lineage>
        <taxon>Eukaryota</taxon>
        <taxon>Viridiplantae</taxon>
        <taxon>Streptophyta</taxon>
        <taxon>Embryophyta</taxon>
        <taxon>Tracheophyta</taxon>
        <taxon>Spermatophyta</taxon>
        <taxon>Magnoliopsida</taxon>
        <taxon>eudicotyledons</taxon>
        <taxon>Gunneridae</taxon>
        <taxon>Pentapetalae</taxon>
        <taxon>asterids</taxon>
        <taxon>lamiids</taxon>
        <taxon>Solanales</taxon>
        <taxon>Convolvulaceae</taxon>
        <taxon>Cuscuteae</taxon>
        <taxon>Cuscuta</taxon>
        <taxon>Cuscuta subgen. Grammica</taxon>
        <taxon>Cuscuta sect. Cleistogrammica</taxon>
    </lineage>
</organism>
<dbReference type="PANTHER" id="PTHR48221:SF2">
    <property type="entry name" value="ACYL-COA SYNTHETASE FAMILY PROTEIN"/>
    <property type="match status" value="1"/>
</dbReference>
<protein>
    <submittedName>
        <fullName evidence="1">Uncharacterized protein</fullName>
    </submittedName>
</protein>
<proteinExistence type="predicted"/>